<dbReference type="AlphaFoldDB" id="A0A150KWJ9"/>
<accession>A0A150KWJ9</accession>
<proteinExistence type="predicted"/>
<dbReference type="EMBL" id="LQYS01000132">
    <property type="protein sequence ID" value="KYD04455.1"/>
    <property type="molecule type" value="Genomic_DNA"/>
</dbReference>
<reference evidence="1 2" key="1">
    <citation type="submission" date="2016-01" db="EMBL/GenBank/DDBJ databases">
        <title>Draft Genome Sequences of Seven Thermophilic Sporeformers Isolated from Foods.</title>
        <authorList>
            <person name="Berendsen E.M."/>
            <person name="Wells-Bennik M.H."/>
            <person name="Krawcyk A.O."/>
            <person name="De Jong A."/>
            <person name="Holsappel S."/>
            <person name="Eijlander R.T."/>
            <person name="Kuipers O.P."/>
        </authorList>
    </citation>
    <scope>NUCLEOTIDE SEQUENCE [LARGE SCALE GENOMIC DNA]</scope>
    <source>
        <strain evidence="1 2">B4119</strain>
    </source>
</reference>
<name>A0A150KWJ9_9BACL</name>
<organism evidence="1 2">
    <name type="scientific">Saccharococcus caldoxylosilyticus</name>
    <dbReference type="NCBI Taxonomy" id="81408"/>
    <lineage>
        <taxon>Bacteria</taxon>
        <taxon>Bacillati</taxon>
        <taxon>Bacillota</taxon>
        <taxon>Bacilli</taxon>
        <taxon>Bacillales</taxon>
        <taxon>Anoxybacillaceae</taxon>
        <taxon>Saccharococcus</taxon>
    </lineage>
</organism>
<dbReference type="Proteomes" id="UP000075455">
    <property type="component" value="Unassembled WGS sequence"/>
</dbReference>
<comment type="caution">
    <text evidence="1">The sequence shown here is derived from an EMBL/GenBank/DDBJ whole genome shotgun (WGS) entry which is preliminary data.</text>
</comment>
<evidence type="ECO:0000313" key="1">
    <source>
        <dbReference type="EMBL" id="KYD04455.1"/>
    </source>
</evidence>
<gene>
    <name evidence="1" type="ORF">B4119_0201</name>
</gene>
<evidence type="ECO:0000313" key="2">
    <source>
        <dbReference type="Proteomes" id="UP000075455"/>
    </source>
</evidence>
<dbReference type="STRING" id="81408.B4119_0201"/>
<sequence>MIMKEVMTRTFVKFYGNDSIEETANFLVNKKAKGDWYITVLAI</sequence>
<protein>
    <submittedName>
        <fullName evidence="1">Uncharacterized protein</fullName>
    </submittedName>
</protein>